<keyword evidence="13" id="KW-0175">Coiled coil</keyword>
<evidence type="ECO:0000256" key="13">
    <source>
        <dbReference type="SAM" id="Coils"/>
    </source>
</evidence>
<keyword evidence="9 16" id="KW-0067">ATP-binding</keyword>
<dbReference type="SMART" id="SM00387">
    <property type="entry name" value="HATPase_c"/>
    <property type="match status" value="1"/>
</dbReference>
<dbReference type="NCBIfam" id="TIGR00229">
    <property type="entry name" value="sensory_box"/>
    <property type="match status" value="1"/>
</dbReference>
<dbReference type="InterPro" id="IPR011712">
    <property type="entry name" value="Sig_transdc_His_kin_sub3_dim/P"/>
</dbReference>
<evidence type="ECO:0000256" key="3">
    <source>
        <dbReference type="ARBA" id="ARBA00012438"/>
    </source>
</evidence>
<dbReference type="Gene3D" id="3.30.450.20">
    <property type="entry name" value="PAS domain"/>
    <property type="match status" value="1"/>
</dbReference>
<evidence type="ECO:0000256" key="10">
    <source>
        <dbReference type="ARBA" id="ARBA00022989"/>
    </source>
</evidence>
<dbReference type="InterPro" id="IPR050482">
    <property type="entry name" value="Sensor_HK_TwoCompSys"/>
</dbReference>
<dbReference type="Pfam" id="PF02518">
    <property type="entry name" value="HATPase_c"/>
    <property type="match status" value="1"/>
</dbReference>
<evidence type="ECO:0000313" key="16">
    <source>
        <dbReference type="EMBL" id="MFD1292260.1"/>
    </source>
</evidence>
<keyword evidence="8" id="KW-0418">Kinase</keyword>
<keyword evidence="11" id="KW-0902">Two-component regulatory system</keyword>
<name>A0ABW3WJM5_9FLAO</name>
<keyword evidence="4" id="KW-0597">Phosphoprotein</keyword>
<comment type="catalytic activity">
    <reaction evidence="1">
        <text>ATP + protein L-histidine = ADP + protein N-phospho-L-histidine.</text>
        <dbReference type="EC" id="2.7.13.3"/>
    </reaction>
</comment>
<evidence type="ECO:0000256" key="9">
    <source>
        <dbReference type="ARBA" id="ARBA00022840"/>
    </source>
</evidence>
<protein>
    <recommendedName>
        <fullName evidence="3">histidine kinase</fullName>
        <ecNumber evidence="3">2.7.13.3</ecNumber>
    </recommendedName>
</protein>
<dbReference type="SUPFAM" id="SSF55785">
    <property type="entry name" value="PYP-like sensor domain (PAS domain)"/>
    <property type="match status" value="1"/>
</dbReference>
<dbReference type="Gene3D" id="3.30.565.10">
    <property type="entry name" value="Histidine kinase-like ATPase, C-terminal domain"/>
    <property type="match status" value="1"/>
</dbReference>
<organism evidence="16 17">
    <name type="scientific">Lutibacter holmesii</name>
    <dbReference type="NCBI Taxonomy" id="1137985"/>
    <lineage>
        <taxon>Bacteria</taxon>
        <taxon>Pseudomonadati</taxon>
        <taxon>Bacteroidota</taxon>
        <taxon>Flavobacteriia</taxon>
        <taxon>Flavobacteriales</taxon>
        <taxon>Flavobacteriaceae</taxon>
        <taxon>Lutibacter</taxon>
    </lineage>
</organism>
<evidence type="ECO:0000256" key="14">
    <source>
        <dbReference type="SAM" id="Phobius"/>
    </source>
</evidence>
<evidence type="ECO:0000256" key="6">
    <source>
        <dbReference type="ARBA" id="ARBA00022692"/>
    </source>
</evidence>
<keyword evidence="12 14" id="KW-0472">Membrane</keyword>
<dbReference type="InterPro" id="IPR035965">
    <property type="entry name" value="PAS-like_dom_sf"/>
</dbReference>
<dbReference type="InterPro" id="IPR005467">
    <property type="entry name" value="His_kinase_dom"/>
</dbReference>
<feature type="domain" description="Histidine kinase" evidence="15">
    <location>
        <begin position="513"/>
        <end position="603"/>
    </location>
</feature>
<dbReference type="PROSITE" id="PS50109">
    <property type="entry name" value="HIS_KIN"/>
    <property type="match status" value="1"/>
</dbReference>
<feature type="coiled-coil region" evidence="13">
    <location>
        <begin position="225"/>
        <end position="252"/>
    </location>
</feature>
<gene>
    <name evidence="16" type="ORF">ACFQ5N_00295</name>
</gene>
<dbReference type="PANTHER" id="PTHR24421">
    <property type="entry name" value="NITRATE/NITRITE SENSOR PROTEIN NARX-RELATED"/>
    <property type="match status" value="1"/>
</dbReference>
<keyword evidence="5" id="KW-0808">Transferase</keyword>
<dbReference type="Pfam" id="PF13426">
    <property type="entry name" value="PAS_9"/>
    <property type="match status" value="1"/>
</dbReference>
<dbReference type="CDD" id="cd16917">
    <property type="entry name" value="HATPase_UhpB-NarQ-NarX-like"/>
    <property type="match status" value="1"/>
</dbReference>
<keyword evidence="17" id="KW-1185">Reference proteome</keyword>
<dbReference type="PANTHER" id="PTHR24421:SF10">
    <property type="entry name" value="NITRATE_NITRITE SENSOR PROTEIN NARQ"/>
    <property type="match status" value="1"/>
</dbReference>
<evidence type="ECO:0000256" key="7">
    <source>
        <dbReference type="ARBA" id="ARBA00022741"/>
    </source>
</evidence>
<dbReference type="InterPro" id="IPR036890">
    <property type="entry name" value="HATPase_C_sf"/>
</dbReference>
<dbReference type="RefSeq" id="WP_386806780.1">
    <property type="nucleotide sequence ID" value="NZ_JBHTMV010000001.1"/>
</dbReference>
<dbReference type="InterPro" id="IPR029095">
    <property type="entry name" value="NarX-like_N"/>
</dbReference>
<evidence type="ECO:0000256" key="2">
    <source>
        <dbReference type="ARBA" id="ARBA00004141"/>
    </source>
</evidence>
<feature type="transmembrane region" description="Helical" evidence="14">
    <location>
        <begin position="196"/>
        <end position="214"/>
    </location>
</feature>
<feature type="transmembrane region" description="Helical" evidence="14">
    <location>
        <begin position="20"/>
        <end position="39"/>
    </location>
</feature>
<accession>A0ABW3WJM5</accession>
<comment type="subcellular location">
    <subcellularLocation>
        <location evidence="2">Membrane</location>
        <topology evidence="2">Multi-pass membrane protein</topology>
    </subcellularLocation>
</comment>
<evidence type="ECO:0000256" key="12">
    <source>
        <dbReference type="ARBA" id="ARBA00023136"/>
    </source>
</evidence>
<dbReference type="Pfam" id="PF13675">
    <property type="entry name" value="PilJ"/>
    <property type="match status" value="1"/>
</dbReference>
<dbReference type="Proteomes" id="UP001597241">
    <property type="component" value="Unassembled WGS sequence"/>
</dbReference>
<evidence type="ECO:0000256" key="8">
    <source>
        <dbReference type="ARBA" id="ARBA00022777"/>
    </source>
</evidence>
<keyword evidence="6 14" id="KW-0812">Transmembrane</keyword>
<proteinExistence type="predicted"/>
<dbReference type="EC" id="2.7.13.3" evidence="3"/>
<reference evidence="17" key="1">
    <citation type="journal article" date="2019" name="Int. J. Syst. Evol. Microbiol.">
        <title>The Global Catalogue of Microorganisms (GCM) 10K type strain sequencing project: providing services to taxonomists for standard genome sequencing and annotation.</title>
        <authorList>
            <consortium name="The Broad Institute Genomics Platform"/>
            <consortium name="The Broad Institute Genome Sequencing Center for Infectious Disease"/>
            <person name="Wu L."/>
            <person name="Ma J."/>
        </authorList>
    </citation>
    <scope>NUCLEOTIDE SEQUENCE [LARGE SCALE GENOMIC DNA]</scope>
    <source>
        <strain evidence="17">CCUG 62221</strain>
    </source>
</reference>
<evidence type="ECO:0000256" key="1">
    <source>
        <dbReference type="ARBA" id="ARBA00000085"/>
    </source>
</evidence>
<dbReference type="InterPro" id="IPR003594">
    <property type="entry name" value="HATPase_dom"/>
</dbReference>
<keyword evidence="10 14" id="KW-1133">Transmembrane helix</keyword>
<evidence type="ECO:0000256" key="4">
    <source>
        <dbReference type="ARBA" id="ARBA00022553"/>
    </source>
</evidence>
<comment type="caution">
    <text evidence="16">The sequence shown here is derived from an EMBL/GenBank/DDBJ whole genome shotgun (WGS) entry which is preliminary data.</text>
</comment>
<keyword evidence="7" id="KW-0547">Nucleotide-binding</keyword>
<dbReference type="EMBL" id="JBHTMV010000001">
    <property type="protein sequence ID" value="MFD1292260.1"/>
    <property type="molecule type" value="Genomic_DNA"/>
</dbReference>
<evidence type="ECO:0000313" key="17">
    <source>
        <dbReference type="Proteomes" id="UP001597241"/>
    </source>
</evidence>
<sequence length="603" mass="68761">MSESNNVSLDNSTFYKFRRLYLMAFLLIAASIFVAQILIQRHLNSQLNDSRIINIAGRQRMLSQKLVKESLFLLGATKSEHLKIVEVIKKSNQTFLVSHQNLQNELSELAELTKSSPELITLFKEIDSDHQQIVNSCKAIVYLITESPGTAPKSLQKYISSLKESEGPFLNKMNEIVFKYDEISQQKVRELKQKEYILLVISLLILLFEMLFLFKPISIHIKNVIRDLIATRKEAQDKAQKIEELYIAKEASLQELKGLNYALDNAALFVSVAQDGSIVYMSKKFQTLLGIDTVKDEKAYLEELLLLDGEEQQAVKELLKGKRRSIWVGELEMATKKNQSLWLEMSIIPMNQLRNNQQVLILCTDITKRKESQSEIDILNEERFTEQVNRQKTQASQIVEAQEEERKRIAKDIHDGIGQMLTALKFNIESINAKNVEGTAVKVSKLKELLGNLIKEVRAVTFNLTPPELVDYGIVPTIQKLTERLASFTGKEIFFENKTDFKGRFDSLVETNLYRVVQEAVNNSLKYAEANYILVSISHSNQVLSIVIDDDGKGFDAEKLLAEKSEAGMGLFFMKERISYVNGRIFINSSKNNGTRITININL</sequence>
<dbReference type="GO" id="GO:0005524">
    <property type="term" value="F:ATP binding"/>
    <property type="evidence" value="ECO:0007669"/>
    <property type="project" value="UniProtKB-KW"/>
</dbReference>
<dbReference type="Pfam" id="PF07730">
    <property type="entry name" value="HisKA_3"/>
    <property type="match status" value="1"/>
</dbReference>
<dbReference type="Gene3D" id="1.20.5.1930">
    <property type="match status" value="1"/>
</dbReference>
<evidence type="ECO:0000256" key="5">
    <source>
        <dbReference type="ARBA" id="ARBA00022679"/>
    </source>
</evidence>
<evidence type="ECO:0000256" key="11">
    <source>
        <dbReference type="ARBA" id="ARBA00023012"/>
    </source>
</evidence>
<dbReference type="InterPro" id="IPR000014">
    <property type="entry name" value="PAS"/>
</dbReference>
<evidence type="ECO:0000259" key="15">
    <source>
        <dbReference type="PROSITE" id="PS50109"/>
    </source>
</evidence>
<dbReference type="SUPFAM" id="SSF55874">
    <property type="entry name" value="ATPase domain of HSP90 chaperone/DNA topoisomerase II/histidine kinase"/>
    <property type="match status" value="1"/>
</dbReference>